<keyword evidence="2" id="KW-1185">Reference proteome</keyword>
<gene>
    <name evidence="1" type="ORF">L1987_60784</name>
</gene>
<comment type="caution">
    <text evidence="1">The sequence shown here is derived from an EMBL/GenBank/DDBJ whole genome shotgun (WGS) entry which is preliminary data.</text>
</comment>
<evidence type="ECO:0000313" key="1">
    <source>
        <dbReference type="EMBL" id="KAI3743081.1"/>
    </source>
</evidence>
<accession>A0ACB9D9X3</accession>
<proteinExistence type="predicted"/>
<reference evidence="2" key="1">
    <citation type="journal article" date="2022" name="Mol. Ecol. Resour.">
        <title>The genomes of chicory, endive, great burdock and yacon provide insights into Asteraceae palaeo-polyploidization history and plant inulin production.</title>
        <authorList>
            <person name="Fan W."/>
            <person name="Wang S."/>
            <person name="Wang H."/>
            <person name="Wang A."/>
            <person name="Jiang F."/>
            <person name="Liu H."/>
            <person name="Zhao H."/>
            <person name="Xu D."/>
            <person name="Zhang Y."/>
        </authorList>
    </citation>
    <scope>NUCLEOTIDE SEQUENCE [LARGE SCALE GENOMIC DNA]</scope>
    <source>
        <strain evidence="2">cv. Yunnan</strain>
    </source>
</reference>
<reference evidence="1 2" key="2">
    <citation type="journal article" date="2022" name="Mol. Ecol. Resour.">
        <title>The genomes of chicory, endive, great burdock and yacon provide insights into Asteraceae paleo-polyploidization history and plant inulin production.</title>
        <authorList>
            <person name="Fan W."/>
            <person name="Wang S."/>
            <person name="Wang H."/>
            <person name="Wang A."/>
            <person name="Jiang F."/>
            <person name="Liu H."/>
            <person name="Zhao H."/>
            <person name="Xu D."/>
            <person name="Zhang Y."/>
        </authorList>
    </citation>
    <scope>NUCLEOTIDE SEQUENCE [LARGE SCALE GENOMIC DNA]</scope>
    <source>
        <strain evidence="2">cv. Yunnan</strain>
        <tissue evidence="1">Leaves</tissue>
    </source>
</reference>
<sequence>MGGGNKQTGAVVVGFMLVFLAMTTVEVEGIACCQGHIISCCISENQISQQPPKHGTAMTNAAGVGQQKQLYSEPVSPKTLAAGVGKQKYLYSEPVSPLTTTATVVGEKKVFGRKAYLVIPSNAGRH</sequence>
<name>A0ACB9D9X3_9ASTR</name>
<organism evidence="1 2">
    <name type="scientific">Smallanthus sonchifolius</name>
    <dbReference type="NCBI Taxonomy" id="185202"/>
    <lineage>
        <taxon>Eukaryota</taxon>
        <taxon>Viridiplantae</taxon>
        <taxon>Streptophyta</taxon>
        <taxon>Embryophyta</taxon>
        <taxon>Tracheophyta</taxon>
        <taxon>Spermatophyta</taxon>
        <taxon>Magnoliopsida</taxon>
        <taxon>eudicotyledons</taxon>
        <taxon>Gunneridae</taxon>
        <taxon>Pentapetalae</taxon>
        <taxon>asterids</taxon>
        <taxon>campanulids</taxon>
        <taxon>Asterales</taxon>
        <taxon>Asteraceae</taxon>
        <taxon>Asteroideae</taxon>
        <taxon>Heliantheae alliance</taxon>
        <taxon>Millerieae</taxon>
        <taxon>Smallanthus</taxon>
    </lineage>
</organism>
<dbReference type="EMBL" id="CM042037">
    <property type="protein sequence ID" value="KAI3743081.1"/>
    <property type="molecule type" value="Genomic_DNA"/>
</dbReference>
<dbReference type="Proteomes" id="UP001056120">
    <property type="component" value="Linkage Group LG20"/>
</dbReference>
<evidence type="ECO:0000313" key="2">
    <source>
        <dbReference type="Proteomes" id="UP001056120"/>
    </source>
</evidence>
<protein>
    <submittedName>
        <fullName evidence="1">Uncharacterized protein</fullName>
    </submittedName>
</protein>